<proteinExistence type="predicted"/>
<evidence type="ECO:0000313" key="2">
    <source>
        <dbReference type="Proteomes" id="UP001607303"/>
    </source>
</evidence>
<dbReference type="EMBL" id="JAYRBN010000112">
    <property type="protein sequence ID" value="KAL2724770.1"/>
    <property type="molecule type" value="Genomic_DNA"/>
</dbReference>
<gene>
    <name evidence="1" type="ORF">V1477_018631</name>
</gene>
<name>A0ABD2AWB4_VESMC</name>
<protein>
    <submittedName>
        <fullName evidence="1">Uncharacterized protein</fullName>
    </submittedName>
</protein>
<reference evidence="1 2" key="1">
    <citation type="journal article" date="2024" name="Ann. Entomol. Soc. Am.">
        <title>Genomic analyses of the southern and eastern yellowjacket wasps (Hymenoptera: Vespidae) reveal evolutionary signatures of social life.</title>
        <authorList>
            <person name="Catto M.A."/>
            <person name="Caine P.B."/>
            <person name="Orr S.E."/>
            <person name="Hunt B.G."/>
            <person name="Goodisman M.A.D."/>
        </authorList>
    </citation>
    <scope>NUCLEOTIDE SEQUENCE [LARGE SCALE GENOMIC DNA]</scope>
    <source>
        <strain evidence="1">232</strain>
        <tissue evidence="1">Head and thorax</tissue>
    </source>
</reference>
<evidence type="ECO:0000313" key="1">
    <source>
        <dbReference type="EMBL" id="KAL2724770.1"/>
    </source>
</evidence>
<comment type="caution">
    <text evidence="1">The sequence shown here is derived from an EMBL/GenBank/DDBJ whole genome shotgun (WGS) entry which is preliminary data.</text>
</comment>
<keyword evidence="2" id="KW-1185">Reference proteome</keyword>
<dbReference type="Proteomes" id="UP001607303">
    <property type="component" value="Unassembled WGS sequence"/>
</dbReference>
<accession>A0ABD2AWB4</accession>
<sequence>MISLIFSIFYVKLNCEVGMLGLNKTVEWERLASIKLWSGRDWLRETITRIKLWSGRDWLRETITKSDL</sequence>
<dbReference type="AlphaFoldDB" id="A0ABD2AWB4"/>
<organism evidence="1 2">
    <name type="scientific">Vespula maculifrons</name>
    <name type="common">Eastern yellow jacket</name>
    <name type="synonym">Wasp</name>
    <dbReference type="NCBI Taxonomy" id="7453"/>
    <lineage>
        <taxon>Eukaryota</taxon>
        <taxon>Metazoa</taxon>
        <taxon>Ecdysozoa</taxon>
        <taxon>Arthropoda</taxon>
        <taxon>Hexapoda</taxon>
        <taxon>Insecta</taxon>
        <taxon>Pterygota</taxon>
        <taxon>Neoptera</taxon>
        <taxon>Endopterygota</taxon>
        <taxon>Hymenoptera</taxon>
        <taxon>Apocrita</taxon>
        <taxon>Aculeata</taxon>
        <taxon>Vespoidea</taxon>
        <taxon>Vespidae</taxon>
        <taxon>Vespinae</taxon>
        <taxon>Vespula</taxon>
    </lineage>
</organism>